<protein>
    <submittedName>
        <fullName evidence="1">Uncharacterized protein</fullName>
    </submittedName>
</protein>
<dbReference type="RefSeq" id="WP_105864066.1">
    <property type="nucleotide sequence ID" value="NZ_PUEJ01000008.1"/>
</dbReference>
<comment type="caution">
    <text evidence="1">The sequence shown here is derived from an EMBL/GenBank/DDBJ whole genome shotgun (WGS) entry which is preliminary data.</text>
</comment>
<organism evidence="1 2">
    <name type="scientific">Labrys okinawensis</name>
    <dbReference type="NCBI Taxonomy" id="346911"/>
    <lineage>
        <taxon>Bacteria</taxon>
        <taxon>Pseudomonadati</taxon>
        <taxon>Pseudomonadota</taxon>
        <taxon>Alphaproteobacteria</taxon>
        <taxon>Hyphomicrobiales</taxon>
        <taxon>Xanthobacteraceae</taxon>
        <taxon>Labrys</taxon>
    </lineage>
</organism>
<dbReference type="Proteomes" id="UP000237682">
    <property type="component" value="Unassembled WGS sequence"/>
</dbReference>
<dbReference type="AlphaFoldDB" id="A0A2S9Q825"/>
<dbReference type="OrthoDB" id="8449202at2"/>
<reference evidence="1 2" key="1">
    <citation type="submission" date="2018-02" db="EMBL/GenBank/DDBJ databases">
        <title>Whole genome sequencing of endophytic bacterium.</title>
        <authorList>
            <person name="Eedara R."/>
            <person name="Podile A.R."/>
        </authorList>
    </citation>
    <scope>NUCLEOTIDE SEQUENCE [LARGE SCALE GENOMIC DNA]</scope>
    <source>
        <strain evidence="1 2">RP1T</strain>
    </source>
</reference>
<name>A0A2S9Q825_9HYPH</name>
<accession>A0A2S9Q825</accession>
<evidence type="ECO:0000313" key="1">
    <source>
        <dbReference type="EMBL" id="PRH85506.1"/>
    </source>
</evidence>
<gene>
    <name evidence="1" type="ORF">C5L14_21190</name>
</gene>
<evidence type="ECO:0000313" key="2">
    <source>
        <dbReference type="Proteomes" id="UP000237682"/>
    </source>
</evidence>
<sequence length="110" mass="12305">MSDYTLAFEELHLVQIGGLLAGPLDGAAHIGFGLSRTAMRFDSIKLNVWNPRERKASFTTLREGDPWFDEICNALVIDAVYGALIAEAVEGHWRQKPSAYDRARDRREAA</sequence>
<dbReference type="EMBL" id="PUEJ01000008">
    <property type="protein sequence ID" value="PRH85506.1"/>
    <property type="molecule type" value="Genomic_DNA"/>
</dbReference>
<keyword evidence="2" id="KW-1185">Reference proteome</keyword>
<proteinExistence type="predicted"/>